<feature type="region of interest" description="Disordered" evidence="1">
    <location>
        <begin position="299"/>
        <end position="350"/>
    </location>
</feature>
<dbReference type="CDD" id="cd22744">
    <property type="entry name" value="OTU"/>
    <property type="match status" value="1"/>
</dbReference>
<evidence type="ECO:0000259" key="3">
    <source>
        <dbReference type="PROSITE" id="PS51154"/>
    </source>
</evidence>
<dbReference type="EMBL" id="JBICBT010000472">
    <property type="protein sequence ID" value="KAL3112418.1"/>
    <property type="molecule type" value="Genomic_DNA"/>
</dbReference>
<dbReference type="PROSITE" id="PS50802">
    <property type="entry name" value="OTU"/>
    <property type="match status" value="1"/>
</dbReference>
<accession>A0ABD2LAZ6</accession>
<dbReference type="Gene3D" id="3.90.70.80">
    <property type="match status" value="1"/>
</dbReference>
<dbReference type="InterPro" id="IPR002589">
    <property type="entry name" value="Macro_dom"/>
</dbReference>
<dbReference type="InterPro" id="IPR003323">
    <property type="entry name" value="OTU_dom"/>
</dbReference>
<feature type="region of interest" description="Disordered" evidence="1">
    <location>
        <begin position="1"/>
        <end position="118"/>
    </location>
</feature>
<sequence length="585" mass="65050">MSEFCWTSHSASPTDSSTLHCQEFGRIPTSEFAPKTPADASKNIVMLELLDKEDLDTATMGPPDDPNDPYPRGPPPDHDSDDDDDDGKGPPKPPTSAFKTPTTRSRRPSSPDEPLSAEITLDNLRKIKIVMGDITKQRADMLVSDKRGDTDKAILRACEPNSEGLQQQLKIIRQTIDGRVPDGFVAVTPTYGHLTEKAKFIAHVATPTCKGRDHTADDIQSLKQCYTKSMQELAFPPLGTGERGIPRDIAARAAFDALLSWLAQNPSDAKKIGEIRLVPFDRPDERLYKIQWQMIKQKISERKGTKGSRASSVASSCRSLSPVSSLTATTPPKPAAKTPQITPTTKDTQAKKHLAIDSQPGPSHRSSGESIIVLPAPAPKVQQKKATAKGDQHATATTSSTTASKAFLMRAEPDGNCFFNAVCLTLFGSERHADQLRKRIIPTTTPGKDFLQRIDRMLLHGNNERITTLDEYAGRREHDRNWAQINDSMLLAMLLQRPIVIVTTTLMQHEIEQQRPQWNDNRQHLFVYFPDGEMRQSLRNVPLDQLQNFTMVQDVGTHVDRRPVNNAIVLYYNGLNHFDTVTFVI</sequence>
<evidence type="ECO:0000313" key="5">
    <source>
        <dbReference type="Proteomes" id="UP001620626"/>
    </source>
</evidence>
<dbReference type="SMART" id="SM00506">
    <property type="entry name" value="A1pp"/>
    <property type="match status" value="1"/>
</dbReference>
<dbReference type="Gene3D" id="3.40.220.10">
    <property type="entry name" value="Leucine Aminopeptidase, subunit E, domain 1"/>
    <property type="match status" value="1"/>
</dbReference>
<reference evidence="4 5" key="1">
    <citation type="submission" date="2024-10" db="EMBL/GenBank/DDBJ databases">
        <authorList>
            <person name="Kim D."/>
        </authorList>
    </citation>
    <scope>NUCLEOTIDE SEQUENCE [LARGE SCALE GENOMIC DNA]</scope>
    <source>
        <strain evidence="4">BH-2024</strain>
    </source>
</reference>
<dbReference type="InterPro" id="IPR043472">
    <property type="entry name" value="Macro_dom-like"/>
</dbReference>
<dbReference type="PANTHER" id="PTHR11106">
    <property type="entry name" value="GANGLIOSIDE INDUCED DIFFERENTIATION ASSOCIATED PROTEIN 2-RELATED"/>
    <property type="match status" value="1"/>
</dbReference>
<keyword evidence="5" id="KW-1185">Reference proteome</keyword>
<gene>
    <name evidence="4" type="ORF">niasHT_016004</name>
</gene>
<dbReference type="AlphaFoldDB" id="A0ABD2LAZ6"/>
<evidence type="ECO:0008006" key="6">
    <source>
        <dbReference type="Google" id="ProtNLM"/>
    </source>
</evidence>
<organism evidence="4 5">
    <name type="scientific">Heterodera trifolii</name>
    <dbReference type="NCBI Taxonomy" id="157864"/>
    <lineage>
        <taxon>Eukaryota</taxon>
        <taxon>Metazoa</taxon>
        <taxon>Ecdysozoa</taxon>
        <taxon>Nematoda</taxon>
        <taxon>Chromadorea</taxon>
        <taxon>Rhabditida</taxon>
        <taxon>Tylenchina</taxon>
        <taxon>Tylenchomorpha</taxon>
        <taxon>Tylenchoidea</taxon>
        <taxon>Heteroderidae</taxon>
        <taxon>Heteroderinae</taxon>
        <taxon>Heterodera</taxon>
    </lineage>
</organism>
<dbReference type="SUPFAM" id="SSF52949">
    <property type="entry name" value="Macro domain-like"/>
    <property type="match status" value="1"/>
</dbReference>
<feature type="domain" description="OTU" evidence="2">
    <location>
        <begin position="406"/>
        <end position="584"/>
    </location>
</feature>
<dbReference type="Proteomes" id="UP001620626">
    <property type="component" value="Unassembled WGS sequence"/>
</dbReference>
<dbReference type="Pfam" id="PF02338">
    <property type="entry name" value="OTU"/>
    <property type="match status" value="1"/>
</dbReference>
<dbReference type="Pfam" id="PF01661">
    <property type="entry name" value="Macro"/>
    <property type="match status" value="1"/>
</dbReference>
<feature type="domain" description="Macro" evidence="3">
    <location>
        <begin position="114"/>
        <end position="296"/>
    </location>
</feature>
<protein>
    <recommendedName>
        <fullName evidence="6">OTU domain-containing protein</fullName>
    </recommendedName>
</protein>
<proteinExistence type="predicted"/>
<name>A0ABD2LAZ6_9BILA</name>
<dbReference type="PROSITE" id="PS51154">
    <property type="entry name" value="MACRO"/>
    <property type="match status" value="1"/>
</dbReference>
<evidence type="ECO:0000259" key="2">
    <source>
        <dbReference type="PROSITE" id="PS50802"/>
    </source>
</evidence>
<evidence type="ECO:0000313" key="4">
    <source>
        <dbReference type="EMBL" id="KAL3112418.1"/>
    </source>
</evidence>
<feature type="compositionally biased region" description="Low complexity" evidence="1">
    <location>
        <begin position="308"/>
        <end position="346"/>
    </location>
</feature>
<evidence type="ECO:0000256" key="1">
    <source>
        <dbReference type="SAM" id="MobiDB-lite"/>
    </source>
</evidence>
<feature type="compositionally biased region" description="Polar residues" evidence="1">
    <location>
        <begin position="1"/>
        <end position="20"/>
    </location>
</feature>
<comment type="caution">
    <text evidence="4">The sequence shown here is derived from an EMBL/GenBank/DDBJ whole genome shotgun (WGS) entry which is preliminary data.</text>
</comment>